<accession>A0A818UYM7</accession>
<dbReference type="PRINTS" id="PR00081">
    <property type="entry name" value="GDHRDH"/>
</dbReference>
<organism evidence="5 6">
    <name type="scientific">Rotaria sordida</name>
    <dbReference type="NCBI Taxonomy" id="392033"/>
    <lineage>
        <taxon>Eukaryota</taxon>
        <taxon>Metazoa</taxon>
        <taxon>Spiralia</taxon>
        <taxon>Gnathifera</taxon>
        <taxon>Rotifera</taxon>
        <taxon>Eurotatoria</taxon>
        <taxon>Bdelloidea</taxon>
        <taxon>Philodinida</taxon>
        <taxon>Philodinidae</taxon>
        <taxon>Rotaria</taxon>
    </lineage>
</organism>
<proteinExistence type="predicted"/>
<name>A0A818UYM7_9BILA</name>
<dbReference type="PANTHER" id="PTHR43401:SF2">
    <property type="entry name" value="L-THREONINE 3-DEHYDROGENASE"/>
    <property type="match status" value="1"/>
</dbReference>
<evidence type="ECO:0000313" key="6">
    <source>
        <dbReference type="Proteomes" id="UP000663823"/>
    </source>
</evidence>
<dbReference type="InterPro" id="IPR011032">
    <property type="entry name" value="GroES-like_sf"/>
</dbReference>
<dbReference type="EMBL" id="CAJOAX010001252">
    <property type="protein sequence ID" value="CAF3699437.1"/>
    <property type="molecule type" value="Genomic_DNA"/>
</dbReference>
<dbReference type="GO" id="GO:0016491">
    <property type="term" value="F:oxidoreductase activity"/>
    <property type="evidence" value="ECO:0007669"/>
    <property type="project" value="UniProtKB-KW"/>
</dbReference>
<dbReference type="InterPro" id="IPR013154">
    <property type="entry name" value="ADH-like_N"/>
</dbReference>
<evidence type="ECO:0000259" key="4">
    <source>
        <dbReference type="Pfam" id="PF08240"/>
    </source>
</evidence>
<dbReference type="Gene3D" id="3.90.180.10">
    <property type="entry name" value="Medium-chain alcohol dehydrogenases, catalytic domain"/>
    <property type="match status" value="1"/>
</dbReference>
<dbReference type="SUPFAM" id="SSF51735">
    <property type="entry name" value="NAD(P)-binding Rossmann-fold domains"/>
    <property type="match status" value="2"/>
</dbReference>
<dbReference type="InterPro" id="IPR036291">
    <property type="entry name" value="NAD(P)-bd_dom_sf"/>
</dbReference>
<dbReference type="InterPro" id="IPR020904">
    <property type="entry name" value="Sc_DH/Rdtase_CS"/>
</dbReference>
<dbReference type="Pfam" id="PF08240">
    <property type="entry name" value="ADH_N"/>
    <property type="match status" value="1"/>
</dbReference>
<dbReference type="Pfam" id="PF00107">
    <property type="entry name" value="ADH_zinc_N"/>
    <property type="match status" value="1"/>
</dbReference>
<feature type="domain" description="Alcohol dehydrogenase-like C-terminal" evidence="3">
    <location>
        <begin position="337"/>
        <end position="429"/>
    </location>
</feature>
<dbReference type="InterPro" id="IPR013149">
    <property type="entry name" value="ADH-like_C"/>
</dbReference>
<dbReference type="Pfam" id="PF00106">
    <property type="entry name" value="adh_short"/>
    <property type="match status" value="1"/>
</dbReference>
<dbReference type="Gene3D" id="3.40.50.720">
    <property type="entry name" value="NAD(P)-binding Rossmann-like Domain"/>
    <property type="match status" value="2"/>
</dbReference>
<dbReference type="PANTHER" id="PTHR43401">
    <property type="entry name" value="L-THREONINE 3-DEHYDROGENASE"/>
    <property type="match status" value="1"/>
</dbReference>
<dbReference type="Proteomes" id="UP000663823">
    <property type="component" value="Unassembled WGS sequence"/>
</dbReference>
<evidence type="ECO:0000256" key="2">
    <source>
        <dbReference type="SAM" id="MobiDB-lite"/>
    </source>
</evidence>
<keyword evidence="1" id="KW-0560">Oxidoreductase</keyword>
<dbReference type="InterPro" id="IPR002347">
    <property type="entry name" value="SDR_fam"/>
</dbReference>
<dbReference type="SUPFAM" id="SSF50129">
    <property type="entry name" value="GroES-like"/>
    <property type="match status" value="1"/>
</dbReference>
<comment type="caution">
    <text evidence="5">The sequence shown here is derived from an EMBL/GenBank/DDBJ whole genome shotgun (WGS) entry which is preliminary data.</text>
</comment>
<feature type="domain" description="Alcohol dehydrogenase-like N-terminal" evidence="4">
    <location>
        <begin position="136"/>
        <end position="255"/>
    </location>
</feature>
<feature type="compositionally biased region" description="Basic and acidic residues" evidence="2">
    <location>
        <begin position="72"/>
        <end position="95"/>
    </location>
</feature>
<gene>
    <name evidence="5" type="ORF">OTI717_LOCUS12426</name>
</gene>
<sequence>MSLNPTNTNRCKAIMPTSDRPINPQQSIIVNKINDESTSELEYITNNNENQIRLHIESDTVRDTASDSNNSIERRHLVESNKSNTKTDDINHHNDDQSQVEEIEDEHTISNMKAVIANGPKDYKLIYDKPMPKIQDGQVLVKVVASGICSSDLKMYEGNEFYWGVDGRARRGVIPGHEFVGSVVDIDPSIARDQSISVGDIVVAEQFIACRDQCWFCKNGMDHKCDKLIIYGQNVDGSMAEYMIYQKGSLVHKVPEDLSPTYAVLAEPVAFSVRAIDRAHLKTTNLIVISGCGTIGLGLVAAIETFYPDISMIVLDYFQFKLDLAKIISKKCTTFNLSDKTVSSIADIVRKMSGEQNGADVFFECAGTPESIKAGFEFLRKCGTFIHIGICKETYIDASWNVISAGKELTIIGCNLGRNAWPRAFEILKKCDLSSMITHRLPLEEYSNALGLISSGIKVVLDPTLSASKLLNESQSLLPIVNNNEKHLKIKDSVAFVTGSSRGIGRAIAIALAREGAKVIIHGTTHDSPSYLNEGTTMTTLAQHISTITNNTEITPVWDDLSTKEGVQSVLNHIKYPIDILICCAGGNIGSSGVNTASGGKPSHDTCLTISDSDTKSILNRNFWTTHLVCQSIVPQMIQNHRGHVIIIGSTSALLGREKGALYTVSKAAVHQYMRCLATQVQSSGIRVNCIAPGPTLTERYKRNIGTDQGVTGRPEHVANAVIQLLNMDFVHGQTIRVDGGEQTFTS</sequence>
<evidence type="ECO:0000256" key="1">
    <source>
        <dbReference type="ARBA" id="ARBA00023002"/>
    </source>
</evidence>
<protein>
    <recommendedName>
        <fullName evidence="7">Alcohol dehydrogenase</fullName>
    </recommendedName>
</protein>
<dbReference type="InterPro" id="IPR050129">
    <property type="entry name" value="Zn_alcohol_dh"/>
</dbReference>
<feature type="region of interest" description="Disordered" evidence="2">
    <location>
        <begin position="62"/>
        <end position="95"/>
    </location>
</feature>
<evidence type="ECO:0008006" key="7">
    <source>
        <dbReference type="Google" id="ProtNLM"/>
    </source>
</evidence>
<evidence type="ECO:0000313" key="5">
    <source>
        <dbReference type="EMBL" id="CAF3699437.1"/>
    </source>
</evidence>
<dbReference type="PROSITE" id="PS00061">
    <property type="entry name" value="ADH_SHORT"/>
    <property type="match status" value="1"/>
</dbReference>
<dbReference type="CDD" id="cd05233">
    <property type="entry name" value="SDR_c"/>
    <property type="match status" value="1"/>
</dbReference>
<dbReference type="GO" id="GO:0046872">
    <property type="term" value="F:metal ion binding"/>
    <property type="evidence" value="ECO:0007669"/>
    <property type="project" value="UniProtKB-KW"/>
</dbReference>
<evidence type="ECO:0000259" key="3">
    <source>
        <dbReference type="Pfam" id="PF00107"/>
    </source>
</evidence>
<reference evidence="5" key="1">
    <citation type="submission" date="2021-02" db="EMBL/GenBank/DDBJ databases">
        <authorList>
            <person name="Nowell W R."/>
        </authorList>
    </citation>
    <scope>NUCLEOTIDE SEQUENCE</scope>
</reference>
<dbReference type="AlphaFoldDB" id="A0A818UYM7"/>